<dbReference type="RefSeq" id="WP_006782759.1">
    <property type="nucleotide sequence ID" value="NZ_CP040506.1"/>
</dbReference>
<dbReference type="GO" id="GO:0005886">
    <property type="term" value="C:plasma membrane"/>
    <property type="evidence" value="ECO:0007669"/>
    <property type="project" value="UniProtKB-SubCell"/>
</dbReference>
<gene>
    <name evidence="9" type="ORF">HMPREF9473_04771</name>
</gene>
<keyword evidence="2 7" id="KW-0813">Transport</keyword>
<dbReference type="Pfam" id="PF00528">
    <property type="entry name" value="BPD_transp_1"/>
    <property type="match status" value="1"/>
</dbReference>
<evidence type="ECO:0000259" key="8">
    <source>
        <dbReference type="PROSITE" id="PS50928"/>
    </source>
</evidence>
<comment type="similarity">
    <text evidence="7">Belongs to the binding-protein-dependent transport system permease family.</text>
</comment>
<feature type="transmembrane region" description="Helical" evidence="7">
    <location>
        <begin position="12"/>
        <end position="30"/>
    </location>
</feature>
<dbReference type="PROSITE" id="PS50928">
    <property type="entry name" value="ABC_TM1"/>
    <property type="match status" value="1"/>
</dbReference>
<name>G5IMP3_9FIRM</name>
<keyword evidence="10" id="KW-1185">Reference proteome</keyword>
<dbReference type="InterPro" id="IPR051393">
    <property type="entry name" value="ABC_transporter_permease"/>
</dbReference>
<reference evidence="9 10" key="1">
    <citation type="submission" date="2011-08" db="EMBL/GenBank/DDBJ databases">
        <title>The Genome Sequence of Clostridium hathewayi WAL-18680.</title>
        <authorList>
            <consortium name="The Broad Institute Genome Sequencing Platform"/>
            <person name="Earl A."/>
            <person name="Ward D."/>
            <person name="Feldgarden M."/>
            <person name="Gevers D."/>
            <person name="Finegold S.M."/>
            <person name="Summanen P.H."/>
            <person name="Molitoris D.R."/>
            <person name="Song M."/>
            <person name="Daigneault M."/>
            <person name="Allen-Vercoe E."/>
            <person name="Young S.K."/>
            <person name="Zeng Q."/>
            <person name="Gargeya S."/>
            <person name="Fitzgerald M."/>
            <person name="Haas B."/>
            <person name="Abouelleil A."/>
            <person name="Alvarado L."/>
            <person name="Arachchi H.M."/>
            <person name="Berlin A."/>
            <person name="Brown A."/>
            <person name="Chapman S.B."/>
            <person name="Chen Z."/>
            <person name="Dunbar C."/>
            <person name="Freedman E."/>
            <person name="Gearin G."/>
            <person name="Gellesch M."/>
            <person name="Goldberg J."/>
            <person name="Griggs A."/>
            <person name="Gujja S."/>
            <person name="Heiman D."/>
            <person name="Howarth C."/>
            <person name="Larson L."/>
            <person name="Lui A."/>
            <person name="MacDonald P.J.P."/>
            <person name="Montmayeur A."/>
            <person name="Murphy C."/>
            <person name="Neiman D."/>
            <person name="Pearson M."/>
            <person name="Priest M."/>
            <person name="Roberts A."/>
            <person name="Saif S."/>
            <person name="Shea T."/>
            <person name="Shenoy N."/>
            <person name="Sisk P."/>
            <person name="Stolte C."/>
            <person name="Sykes S."/>
            <person name="Wortman J."/>
            <person name="Nusbaum C."/>
            <person name="Birren B."/>
        </authorList>
    </citation>
    <scope>NUCLEOTIDE SEQUENCE [LARGE SCALE GENOMIC DNA]</scope>
    <source>
        <strain evidence="9 10">WAL-18680</strain>
    </source>
</reference>
<feature type="domain" description="ABC transmembrane type-1" evidence="8">
    <location>
        <begin position="67"/>
        <end position="281"/>
    </location>
</feature>
<proteinExistence type="inferred from homology"/>
<organism evidence="9 10">
    <name type="scientific">Hungatella hathewayi WAL-18680</name>
    <dbReference type="NCBI Taxonomy" id="742737"/>
    <lineage>
        <taxon>Bacteria</taxon>
        <taxon>Bacillati</taxon>
        <taxon>Bacillota</taxon>
        <taxon>Clostridia</taxon>
        <taxon>Lachnospirales</taxon>
        <taxon>Lachnospiraceae</taxon>
        <taxon>Hungatella</taxon>
    </lineage>
</organism>
<dbReference type="Gene3D" id="1.10.3720.10">
    <property type="entry name" value="MetI-like"/>
    <property type="match status" value="1"/>
</dbReference>
<dbReference type="HOGENOM" id="CLU_016047_0_0_9"/>
<dbReference type="InterPro" id="IPR000515">
    <property type="entry name" value="MetI-like"/>
</dbReference>
<dbReference type="InterPro" id="IPR035906">
    <property type="entry name" value="MetI-like_sf"/>
</dbReference>
<dbReference type="PATRIC" id="fig|742737.3.peg.4758"/>
<evidence type="ECO:0000256" key="1">
    <source>
        <dbReference type="ARBA" id="ARBA00004651"/>
    </source>
</evidence>
<keyword evidence="5 7" id="KW-1133">Transmembrane helix</keyword>
<keyword evidence="4 7" id="KW-0812">Transmembrane</keyword>
<comment type="subcellular location">
    <subcellularLocation>
        <location evidence="1 7">Cell membrane</location>
        <topology evidence="1 7">Multi-pass membrane protein</topology>
    </subcellularLocation>
</comment>
<dbReference type="AlphaFoldDB" id="G5IMP3"/>
<feature type="transmembrane region" description="Helical" evidence="7">
    <location>
        <begin position="260"/>
        <end position="281"/>
    </location>
</feature>
<dbReference type="SUPFAM" id="SSF161098">
    <property type="entry name" value="MetI-like"/>
    <property type="match status" value="1"/>
</dbReference>
<comment type="caution">
    <text evidence="9">The sequence shown here is derived from an EMBL/GenBank/DDBJ whole genome shotgun (WGS) entry which is preliminary data.</text>
</comment>
<feature type="transmembrane region" description="Helical" evidence="7">
    <location>
        <begin position="70"/>
        <end position="93"/>
    </location>
</feature>
<feature type="transmembrane region" description="Helical" evidence="7">
    <location>
        <begin position="105"/>
        <end position="125"/>
    </location>
</feature>
<evidence type="ECO:0000256" key="6">
    <source>
        <dbReference type="ARBA" id="ARBA00023136"/>
    </source>
</evidence>
<dbReference type="OrthoDB" id="42781at2"/>
<dbReference type="EMBL" id="ADLN01000120">
    <property type="protein sequence ID" value="EHI57662.1"/>
    <property type="molecule type" value="Genomic_DNA"/>
</dbReference>
<evidence type="ECO:0000313" key="9">
    <source>
        <dbReference type="EMBL" id="EHI57662.1"/>
    </source>
</evidence>
<evidence type="ECO:0000313" key="10">
    <source>
        <dbReference type="Proteomes" id="UP000005384"/>
    </source>
</evidence>
<evidence type="ECO:0000256" key="4">
    <source>
        <dbReference type="ARBA" id="ARBA00022692"/>
    </source>
</evidence>
<dbReference type="PANTHER" id="PTHR30193:SF37">
    <property type="entry name" value="INNER MEMBRANE ABC TRANSPORTER PERMEASE PROTEIN YCJO"/>
    <property type="match status" value="1"/>
</dbReference>
<dbReference type="PANTHER" id="PTHR30193">
    <property type="entry name" value="ABC TRANSPORTER PERMEASE PROTEIN"/>
    <property type="match status" value="1"/>
</dbReference>
<evidence type="ECO:0000256" key="2">
    <source>
        <dbReference type="ARBA" id="ARBA00022448"/>
    </source>
</evidence>
<accession>G5IMP3</accession>
<feature type="transmembrane region" description="Helical" evidence="7">
    <location>
        <begin position="200"/>
        <end position="225"/>
    </location>
</feature>
<dbReference type="Proteomes" id="UP000005384">
    <property type="component" value="Unassembled WGS sequence"/>
</dbReference>
<evidence type="ECO:0000256" key="3">
    <source>
        <dbReference type="ARBA" id="ARBA00022475"/>
    </source>
</evidence>
<evidence type="ECO:0000256" key="5">
    <source>
        <dbReference type="ARBA" id="ARBA00022989"/>
    </source>
</evidence>
<sequence>MGTLRCNKKALLFLVPGLALYCVFFIYPFLETAAYSLTDWDGFTAPAWVGIENFKRILTDQVFREAVIRIFIWAVLSILFKVGMALVIAYVLTKAIRGIGFFRSVVFLPYIISASAMCLMFTIMYDKDIGLINMLLKAVGLGKYAKYWLSDPKTAFYAVILIPIYQAIGYFFVILFAAMKDIPSDLYEAGKMDGTNSLTEFFLITLPTVWPTLVVCIILAINGAFQNFDYIFIMTYGGPGHASEVPATYMYKSIFVNGEYGYGSAAALILFVLTMVVTSCVRKGLNSRFTTD</sequence>
<dbReference type="GO" id="GO:0055085">
    <property type="term" value="P:transmembrane transport"/>
    <property type="evidence" value="ECO:0007669"/>
    <property type="project" value="InterPro"/>
</dbReference>
<keyword evidence="3" id="KW-1003">Cell membrane</keyword>
<protein>
    <recommendedName>
        <fullName evidence="8">ABC transmembrane type-1 domain-containing protein</fullName>
    </recommendedName>
</protein>
<feature type="transmembrane region" description="Helical" evidence="7">
    <location>
        <begin position="155"/>
        <end position="179"/>
    </location>
</feature>
<keyword evidence="6 7" id="KW-0472">Membrane</keyword>
<dbReference type="CDD" id="cd06261">
    <property type="entry name" value="TM_PBP2"/>
    <property type="match status" value="1"/>
</dbReference>
<evidence type="ECO:0000256" key="7">
    <source>
        <dbReference type="RuleBase" id="RU363032"/>
    </source>
</evidence>